<name>F2NSF5_TRES6</name>
<dbReference type="STRING" id="869209.Tresu_1697"/>
<evidence type="ECO:0000256" key="1">
    <source>
        <dbReference type="SAM" id="MobiDB-lite"/>
    </source>
</evidence>
<feature type="region of interest" description="Disordered" evidence="1">
    <location>
        <begin position="28"/>
        <end position="91"/>
    </location>
</feature>
<organism evidence="3 4">
    <name type="scientific">Treponema succinifaciens (strain ATCC 33096 / DSM 2489 / 6091)</name>
    <dbReference type="NCBI Taxonomy" id="869209"/>
    <lineage>
        <taxon>Bacteria</taxon>
        <taxon>Pseudomonadati</taxon>
        <taxon>Spirochaetota</taxon>
        <taxon>Spirochaetia</taxon>
        <taxon>Spirochaetales</taxon>
        <taxon>Treponemataceae</taxon>
        <taxon>Treponema</taxon>
    </lineage>
</organism>
<reference evidence="4" key="2">
    <citation type="submission" date="2011-04" db="EMBL/GenBank/DDBJ databases">
        <title>The complete genome of chromosome of Treponema succinifaciens DSM 2489.</title>
        <authorList>
            <person name="Lucas S."/>
            <person name="Copeland A."/>
            <person name="Lapidus A."/>
            <person name="Bruce D."/>
            <person name="Goodwin L."/>
            <person name="Pitluck S."/>
            <person name="Peters L."/>
            <person name="Kyrpides N."/>
            <person name="Mavromatis K."/>
            <person name="Ivanova N."/>
            <person name="Ovchinnikova G."/>
            <person name="Teshima H."/>
            <person name="Detter J.C."/>
            <person name="Tapia R."/>
            <person name="Han C."/>
            <person name="Land M."/>
            <person name="Hauser L."/>
            <person name="Markowitz V."/>
            <person name="Cheng J.-F."/>
            <person name="Hugenholtz P."/>
            <person name="Woyke T."/>
            <person name="Wu D."/>
            <person name="Gronow S."/>
            <person name="Wellnitz S."/>
            <person name="Brambilla E."/>
            <person name="Klenk H.-P."/>
            <person name="Eisen J.A."/>
        </authorList>
    </citation>
    <scope>NUCLEOTIDE SEQUENCE [LARGE SCALE GENOMIC DNA]</scope>
    <source>
        <strain evidence="4">ATCC 33096 / DSM 2489 / 6091</strain>
    </source>
</reference>
<keyword evidence="2" id="KW-0732">Signal</keyword>
<dbReference type="PROSITE" id="PS51257">
    <property type="entry name" value="PROKAR_LIPOPROTEIN"/>
    <property type="match status" value="1"/>
</dbReference>
<dbReference type="AlphaFoldDB" id="F2NSF5"/>
<evidence type="ECO:0008006" key="5">
    <source>
        <dbReference type="Google" id="ProtNLM"/>
    </source>
</evidence>
<keyword evidence="4" id="KW-1185">Reference proteome</keyword>
<dbReference type="EMBL" id="CP002631">
    <property type="protein sequence ID" value="AEB14591.1"/>
    <property type="molecule type" value="Genomic_DNA"/>
</dbReference>
<gene>
    <name evidence="3" type="ordered locus">Tresu_1697</name>
</gene>
<evidence type="ECO:0000313" key="4">
    <source>
        <dbReference type="Proteomes" id="UP000006852"/>
    </source>
</evidence>
<dbReference type="Proteomes" id="UP000006852">
    <property type="component" value="Chromosome"/>
</dbReference>
<feature type="chain" id="PRO_5003282854" description="Lipoprotein" evidence="2">
    <location>
        <begin position="25"/>
        <end position="91"/>
    </location>
</feature>
<evidence type="ECO:0000256" key="2">
    <source>
        <dbReference type="SAM" id="SignalP"/>
    </source>
</evidence>
<proteinExistence type="predicted"/>
<reference evidence="3 4" key="1">
    <citation type="journal article" date="2011" name="Stand. Genomic Sci.">
        <title>Complete genome sequence of Treponema succinifaciens type strain (6091).</title>
        <authorList>
            <person name="Han C."/>
            <person name="Gronow S."/>
            <person name="Teshima H."/>
            <person name="Lapidus A."/>
            <person name="Nolan M."/>
            <person name="Lucas S."/>
            <person name="Hammon N."/>
            <person name="Deshpande S."/>
            <person name="Cheng J.F."/>
            <person name="Zeytun A."/>
            <person name="Tapia R."/>
            <person name="Goodwin L."/>
            <person name="Pitluck S."/>
            <person name="Liolios K."/>
            <person name="Pagani I."/>
            <person name="Ivanova N."/>
            <person name="Mavromatis K."/>
            <person name="Mikhailova N."/>
            <person name="Huntemann M."/>
            <person name="Pati A."/>
            <person name="Chen A."/>
            <person name="Palaniappan K."/>
            <person name="Land M."/>
            <person name="Hauser L."/>
            <person name="Brambilla E.M."/>
            <person name="Rohde M."/>
            <person name="Goker M."/>
            <person name="Woyke T."/>
            <person name="Bristow J."/>
            <person name="Eisen J.A."/>
            <person name="Markowitz V."/>
            <person name="Hugenholtz P."/>
            <person name="Kyrpides N.C."/>
            <person name="Klenk H.P."/>
            <person name="Detter J.C."/>
        </authorList>
    </citation>
    <scope>NUCLEOTIDE SEQUENCE [LARGE SCALE GENOMIC DNA]</scope>
    <source>
        <strain evidence="4">ATCC 33096 / DSM 2489 / 6091</strain>
    </source>
</reference>
<accession>F2NSF5</accession>
<feature type="compositionally biased region" description="Polar residues" evidence="1">
    <location>
        <begin position="28"/>
        <end position="39"/>
    </location>
</feature>
<evidence type="ECO:0000313" key="3">
    <source>
        <dbReference type="EMBL" id="AEB14591.1"/>
    </source>
</evidence>
<protein>
    <recommendedName>
        <fullName evidence="5">Lipoprotein</fullName>
    </recommendedName>
</protein>
<dbReference type="HOGENOM" id="CLU_2426118_0_0_12"/>
<dbReference type="KEGG" id="tsu:Tresu_1697"/>
<sequence length="91" mass="9556">MKTTKKDFIAVSMIGFAAMMFSCAGTNKNAPAAQETTPVQHELDSVPQAEVPAETPAEENLSGQDALQGENPAAVQEELPQNNDVSAPVAQ</sequence>
<dbReference type="GeneID" id="302998848"/>
<dbReference type="RefSeq" id="WP_013701872.1">
    <property type="nucleotide sequence ID" value="NC_015385.1"/>
</dbReference>
<feature type="signal peptide" evidence="2">
    <location>
        <begin position="1"/>
        <end position="24"/>
    </location>
</feature>